<evidence type="ECO:0000313" key="2">
    <source>
        <dbReference type="Proteomes" id="UP000749646"/>
    </source>
</evidence>
<gene>
    <name evidence="1" type="ORF">BGZ65_004658</name>
</gene>
<accession>A0A9P6MGX7</accession>
<keyword evidence="2" id="KW-1185">Reference proteome</keyword>
<protein>
    <submittedName>
        <fullName evidence="1">Uncharacterized protein</fullName>
    </submittedName>
</protein>
<reference evidence="1" key="1">
    <citation type="journal article" date="2020" name="Fungal Divers.">
        <title>Resolving the Mortierellaceae phylogeny through synthesis of multi-gene phylogenetics and phylogenomics.</title>
        <authorList>
            <person name="Vandepol N."/>
            <person name="Liber J."/>
            <person name="Desiro A."/>
            <person name="Na H."/>
            <person name="Kennedy M."/>
            <person name="Barry K."/>
            <person name="Grigoriev I.V."/>
            <person name="Miller A.N."/>
            <person name="O'Donnell K."/>
            <person name="Stajich J.E."/>
            <person name="Bonito G."/>
        </authorList>
    </citation>
    <scope>NUCLEOTIDE SEQUENCE</scope>
    <source>
        <strain evidence="1">MES-2147</strain>
    </source>
</reference>
<dbReference type="SUPFAM" id="SSF56784">
    <property type="entry name" value="HAD-like"/>
    <property type="match status" value="1"/>
</dbReference>
<dbReference type="Gene3D" id="3.40.50.1000">
    <property type="entry name" value="HAD superfamily/HAD-like"/>
    <property type="match status" value="1"/>
</dbReference>
<evidence type="ECO:0000313" key="1">
    <source>
        <dbReference type="EMBL" id="KAG0000083.1"/>
    </source>
</evidence>
<dbReference type="PANTHER" id="PTHR18901">
    <property type="entry name" value="2-DEOXYGLUCOSE-6-PHOSPHATE PHOSPHATASE 2"/>
    <property type="match status" value="1"/>
</dbReference>
<comment type="caution">
    <text evidence="1">The sequence shown here is derived from an EMBL/GenBank/DDBJ whole genome shotgun (WGS) entry which is preliminary data.</text>
</comment>
<dbReference type="EMBL" id="JAAAHW010000666">
    <property type="protein sequence ID" value="KAG0000083.1"/>
    <property type="molecule type" value="Genomic_DNA"/>
</dbReference>
<organism evidence="1 2">
    <name type="scientific">Modicella reniformis</name>
    <dbReference type="NCBI Taxonomy" id="1440133"/>
    <lineage>
        <taxon>Eukaryota</taxon>
        <taxon>Fungi</taxon>
        <taxon>Fungi incertae sedis</taxon>
        <taxon>Mucoromycota</taxon>
        <taxon>Mortierellomycotina</taxon>
        <taxon>Mortierellomycetes</taxon>
        <taxon>Mortierellales</taxon>
        <taxon>Mortierellaceae</taxon>
        <taxon>Modicella</taxon>
    </lineage>
</organism>
<dbReference type="PANTHER" id="PTHR18901:SF38">
    <property type="entry name" value="PSEUDOURIDINE-5'-PHOSPHATASE"/>
    <property type="match status" value="1"/>
</dbReference>
<name>A0A9P6MGX7_9FUNG</name>
<proteinExistence type="predicted"/>
<dbReference type="GO" id="GO:0016791">
    <property type="term" value="F:phosphatase activity"/>
    <property type="evidence" value="ECO:0007669"/>
    <property type="project" value="TreeGrafter"/>
</dbReference>
<dbReference type="InterPro" id="IPR036412">
    <property type="entry name" value="HAD-like_sf"/>
</dbReference>
<sequence length="59" mass="6788">MGSREMEVVTSSYRKDFELKSMNNQALFSLFDMIICEPAIKQGKPNPDIFFVAKDRLAE</sequence>
<dbReference type="OrthoDB" id="40579at2759"/>
<dbReference type="AlphaFoldDB" id="A0A9P6MGX7"/>
<dbReference type="InterPro" id="IPR023214">
    <property type="entry name" value="HAD_sf"/>
</dbReference>
<dbReference type="Proteomes" id="UP000749646">
    <property type="component" value="Unassembled WGS sequence"/>
</dbReference>